<dbReference type="CDD" id="cd06225">
    <property type="entry name" value="HAMP"/>
    <property type="match status" value="1"/>
</dbReference>
<accession>A0A158JRJ2</accession>
<dbReference type="Gene3D" id="6.10.340.10">
    <property type="match status" value="1"/>
</dbReference>
<dbReference type="InterPro" id="IPR003660">
    <property type="entry name" value="HAMP_dom"/>
</dbReference>
<comment type="caution">
    <text evidence="4">The sequence shown here is derived from an EMBL/GenBank/DDBJ whole genome shotgun (WGS) entry which is preliminary data.</text>
</comment>
<dbReference type="OrthoDB" id="114218at2"/>
<organism evidence="4 5">
    <name type="scientific">Caballeronia choica</name>
    <dbReference type="NCBI Taxonomy" id="326476"/>
    <lineage>
        <taxon>Bacteria</taxon>
        <taxon>Pseudomonadati</taxon>
        <taxon>Pseudomonadota</taxon>
        <taxon>Betaproteobacteria</taxon>
        <taxon>Burkholderiales</taxon>
        <taxon>Burkholderiaceae</taxon>
        <taxon>Caballeronia</taxon>
    </lineage>
</organism>
<evidence type="ECO:0000256" key="1">
    <source>
        <dbReference type="SAM" id="Phobius"/>
    </source>
</evidence>
<dbReference type="AlphaFoldDB" id="A0A158JRJ2"/>
<evidence type="ECO:0000313" key="5">
    <source>
        <dbReference type="Proteomes" id="UP000054770"/>
    </source>
</evidence>
<dbReference type="InterPro" id="IPR021796">
    <property type="entry name" value="Tll0287-like_dom"/>
</dbReference>
<name>A0A158JRJ2_9BURK</name>
<dbReference type="GO" id="GO:0016020">
    <property type="term" value="C:membrane"/>
    <property type="evidence" value="ECO:0007669"/>
    <property type="project" value="InterPro"/>
</dbReference>
<keyword evidence="1" id="KW-0812">Transmembrane</keyword>
<keyword evidence="1" id="KW-0472">Membrane</keyword>
<proteinExistence type="predicted"/>
<dbReference type="Pfam" id="PF11845">
    <property type="entry name" value="Tll0287-like"/>
    <property type="match status" value="1"/>
</dbReference>
<feature type="chain" id="PRO_5011110439" evidence="2">
    <location>
        <begin position="19"/>
        <end position="292"/>
    </location>
</feature>
<dbReference type="Proteomes" id="UP000054770">
    <property type="component" value="Unassembled WGS sequence"/>
</dbReference>
<keyword evidence="1" id="KW-1133">Transmembrane helix</keyword>
<dbReference type="EMBL" id="FCON02000046">
    <property type="protein sequence ID" value="SAL71113.1"/>
    <property type="molecule type" value="Genomic_DNA"/>
</dbReference>
<dbReference type="SUPFAM" id="SSF158472">
    <property type="entry name" value="HAMP domain-like"/>
    <property type="match status" value="1"/>
</dbReference>
<dbReference type="RefSeq" id="WP_087646183.1">
    <property type="nucleotide sequence ID" value="NZ_FCON02000046.1"/>
</dbReference>
<keyword evidence="5" id="KW-1185">Reference proteome</keyword>
<sequence length="292" mass="31906">MNLSLSVKFNLAFLAVFAAGFAATGIVADRVLQANAVQTTVRDASLMIEAATAVHNYTSEQVTPLLATQIKYAFVPQSIPAYSAIESLLAIQKKFPGFYYKHAMLNPTNPRDRATDWENDVIRRLHDHPELSQVIGERETPAGRSLYIARPTRIDSAACLECHSTPAAAPRTMLDKYGPANGFDWPLHETIGAQVVSVPMSLPLEQARSVWRTFMASFAAVFACVLVALNLMVHFLVTRRLRALSRAADEASLGKLDTAQFPVRGGDEIASLAVSFNRMKTSLVEAIKMLGA</sequence>
<feature type="domain" description="HAMP" evidence="3">
    <location>
        <begin position="235"/>
        <end position="288"/>
    </location>
</feature>
<reference evidence="4" key="1">
    <citation type="submission" date="2016-01" db="EMBL/GenBank/DDBJ databases">
        <authorList>
            <person name="Peeters C."/>
        </authorList>
    </citation>
    <scope>NUCLEOTIDE SEQUENCE [LARGE SCALE GENOMIC DNA]</scope>
    <source>
        <strain evidence="4">LMG 22940</strain>
    </source>
</reference>
<evidence type="ECO:0000313" key="4">
    <source>
        <dbReference type="EMBL" id="SAL71113.1"/>
    </source>
</evidence>
<protein>
    <submittedName>
        <fullName evidence="4">HAMP domain protein</fullName>
    </submittedName>
</protein>
<dbReference type="Pfam" id="PF00672">
    <property type="entry name" value="HAMP"/>
    <property type="match status" value="1"/>
</dbReference>
<dbReference type="PROSITE" id="PS50885">
    <property type="entry name" value="HAMP"/>
    <property type="match status" value="1"/>
</dbReference>
<gene>
    <name evidence="4" type="ORF">AWB68_04098</name>
</gene>
<dbReference type="GO" id="GO:0007165">
    <property type="term" value="P:signal transduction"/>
    <property type="evidence" value="ECO:0007669"/>
    <property type="project" value="InterPro"/>
</dbReference>
<evidence type="ECO:0000259" key="3">
    <source>
        <dbReference type="PROSITE" id="PS50885"/>
    </source>
</evidence>
<keyword evidence="2" id="KW-0732">Signal</keyword>
<feature type="transmembrane region" description="Helical" evidence="1">
    <location>
        <begin position="214"/>
        <end position="237"/>
    </location>
</feature>
<feature type="signal peptide" evidence="2">
    <location>
        <begin position="1"/>
        <end position="18"/>
    </location>
</feature>
<dbReference type="SMART" id="SM00304">
    <property type="entry name" value="HAMP"/>
    <property type="match status" value="1"/>
</dbReference>
<evidence type="ECO:0000256" key="2">
    <source>
        <dbReference type="SAM" id="SignalP"/>
    </source>
</evidence>